<dbReference type="PROSITE" id="PS51257">
    <property type="entry name" value="PROKAR_LIPOPROTEIN"/>
    <property type="match status" value="1"/>
</dbReference>
<evidence type="ECO:0000313" key="3">
    <source>
        <dbReference type="EMBL" id="MCR8631588.1"/>
    </source>
</evidence>
<dbReference type="SUPFAM" id="SSF53850">
    <property type="entry name" value="Periplasmic binding protein-like II"/>
    <property type="match status" value="1"/>
</dbReference>
<reference evidence="3 4" key="1">
    <citation type="submission" date="2022-08" db="EMBL/GenBank/DDBJ databases">
        <title>Paenibacillus endoradicis sp. nov., Paenibacillus radicibacter sp. nov and Paenibacillus pararadicis sp. nov., three cold-adapted plant growth-promoting bacteria isolated from root of Larix gmelinii in Great Khingan.</title>
        <authorList>
            <person name="Xue H."/>
        </authorList>
    </citation>
    <scope>NUCLEOTIDE SEQUENCE [LARGE SCALE GENOMIC DNA]</scope>
    <source>
        <strain evidence="3 4">N5-1-1-5</strain>
    </source>
</reference>
<dbReference type="PANTHER" id="PTHR43649:SF33">
    <property type="entry name" value="POLYGALACTURONAN_RHAMNOGALACTURONAN-BINDING PROTEIN YTCQ"/>
    <property type="match status" value="1"/>
</dbReference>
<evidence type="ECO:0000313" key="4">
    <source>
        <dbReference type="Proteomes" id="UP001300012"/>
    </source>
</evidence>
<proteinExistence type="predicted"/>
<protein>
    <submittedName>
        <fullName evidence="3">Extracellular solute-binding protein</fullName>
    </submittedName>
</protein>
<organism evidence="3 4">
    <name type="scientific">Paenibacillus radicis</name>
    <name type="common">ex Xue et al. 2023</name>
    <dbReference type="NCBI Taxonomy" id="2972489"/>
    <lineage>
        <taxon>Bacteria</taxon>
        <taxon>Bacillati</taxon>
        <taxon>Bacillota</taxon>
        <taxon>Bacilli</taxon>
        <taxon>Bacillales</taxon>
        <taxon>Paenibacillaceae</taxon>
        <taxon>Paenibacillus</taxon>
    </lineage>
</organism>
<dbReference type="RefSeq" id="WP_258213180.1">
    <property type="nucleotide sequence ID" value="NZ_JANQBD010000006.1"/>
</dbReference>
<dbReference type="PANTHER" id="PTHR43649">
    <property type="entry name" value="ARABINOSE-BINDING PROTEIN-RELATED"/>
    <property type="match status" value="1"/>
</dbReference>
<name>A0ABT1YH82_9BACL</name>
<keyword evidence="4" id="KW-1185">Reference proteome</keyword>
<feature type="chain" id="PRO_5046900534" evidence="2">
    <location>
        <begin position="24"/>
        <end position="529"/>
    </location>
</feature>
<dbReference type="InterPro" id="IPR050490">
    <property type="entry name" value="Bact_solute-bd_prot1"/>
</dbReference>
<evidence type="ECO:0000256" key="2">
    <source>
        <dbReference type="SAM" id="SignalP"/>
    </source>
</evidence>
<dbReference type="EMBL" id="JANQBD010000006">
    <property type="protein sequence ID" value="MCR8631588.1"/>
    <property type="molecule type" value="Genomic_DNA"/>
</dbReference>
<dbReference type="Proteomes" id="UP001300012">
    <property type="component" value="Unassembled WGS sequence"/>
</dbReference>
<feature type="signal peptide" evidence="2">
    <location>
        <begin position="1"/>
        <end position="23"/>
    </location>
</feature>
<sequence>MGKKKRVVSVVLGSALLTGVASGCSQGSSEAGSSGGASEQRTYKMTYLNQNYDKTVKDSYAIKVVEDKFHVKIEQVPRSKDNFKEELLVKVASGEIPDVWVDLPFPEYDKLVEQGAVAEIPKDLLDKYAPKYMAWLKKHLGDNPLQYTMRNGKNYSMPIIWTLGPTSKVVGIREDWLQKVGINKIPETLEELEAAMRKFRNDDPDGNGKKDTYGWTGTGGKTEEIFSPVFGAFDVYPGIFTEENGRILRGEILPGAKEALTVLNRWYKDELIDPEFIVNKSKNVDDKVISEKSGVVVASWWKFIPKEAFIGGEYYAMKDKNPNVKWASFAGPKGPEGKLGTIQGSPIPSSGAQFGIHMEKDRDKMIKYIEIAESTAFDRDIFEKIVYGELGKTYRKTDDGGFEYLPPYDKAEEQIKFGIGQQYTFVGKSFNDYEFQTPYMTKNSLVSVRQKAETTGKGKYDVLKTIQLPQYNQISDKLEQLTIKNYVDFIIGRRPLSEFDKFVDEWKKTGGEQAIQEAQKKYDENFKKK</sequence>
<gene>
    <name evidence="3" type="ORF">NV381_10275</name>
</gene>
<keyword evidence="1 2" id="KW-0732">Signal</keyword>
<dbReference type="Gene3D" id="3.40.190.10">
    <property type="entry name" value="Periplasmic binding protein-like II"/>
    <property type="match status" value="2"/>
</dbReference>
<evidence type="ECO:0000256" key="1">
    <source>
        <dbReference type="ARBA" id="ARBA00022729"/>
    </source>
</evidence>
<accession>A0ABT1YH82</accession>
<comment type="caution">
    <text evidence="3">The sequence shown here is derived from an EMBL/GenBank/DDBJ whole genome shotgun (WGS) entry which is preliminary data.</text>
</comment>